<accession>A0A381NLQ8</accession>
<evidence type="ECO:0000259" key="1">
    <source>
        <dbReference type="Pfam" id="PF13577"/>
    </source>
</evidence>
<feature type="domain" description="SnoaL-like" evidence="1">
    <location>
        <begin position="14"/>
        <end position="104"/>
    </location>
</feature>
<dbReference type="AlphaFoldDB" id="A0A381NLQ8"/>
<reference evidence="2" key="1">
    <citation type="submission" date="2018-05" db="EMBL/GenBank/DDBJ databases">
        <authorList>
            <person name="Lanie J.A."/>
            <person name="Ng W.-L."/>
            <person name="Kazmierczak K.M."/>
            <person name="Andrzejewski T.M."/>
            <person name="Davidsen T.M."/>
            <person name="Wayne K.J."/>
            <person name="Tettelin H."/>
            <person name="Glass J.I."/>
            <person name="Rusch D."/>
            <person name="Podicherti R."/>
            <person name="Tsui H.-C.T."/>
            <person name="Winkler M.E."/>
        </authorList>
    </citation>
    <scope>NUCLEOTIDE SEQUENCE</scope>
</reference>
<sequence>MFTFDAVMERWREGTLVENSRTVGKEAIHQYAKRSHEGRLADRQTRHHFSGLVFLELTSQTAVTENMALITHQTEEAQVAFIASSGIYRNSWQKTPNGWRISKRILFTDSFNGN</sequence>
<evidence type="ECO:0000313" key="2">
    <source>
        <dbReference type="EMBL" id="SUZ55460.1"/>
    </source>
</evidence>
<dbReference type="InterPro" id="IPR032710">
    <property type="entry name" value="NTF2-like_dom_sf"/>
</dbReference>
<dbReference type="Pfam" id="PF13577">
    <property type="entry name" value="SnoaL_4"/>
    <property type="match status" value="1"/>
</dbReference>
<dbReference type="Gene3D" id="3.10.450.50">
    <property type="match status" value="1"/>
</dbReference>
<proteinExistence type="predicted"/>
<gene>
    <name evidence="2" type="ORF">METZ01_LOCUS8314</name>
</gene>
<dbReference type="SUPFAM" id="SSF54427">
    <property type="entry name" value="NTF2-like"/>
    <property type="match status" value="1"/>
</dbReference>
<organism evidence="2">
    <name type="scientific">marine metagenome</name>
    <dbReference type="NCBI Taxonomy" id="408172"/>
    <lineage>
        <taxon>unclassified sequences</taxon>
        <taxon>metagenomes</taxon>
        <taxon>ecological metagenomes</taxon>
    </lineage>
</organism>
<name>A0A381NLQ8_9ZZZZ</name>
<dbReference type="InterPro" id="IPR037401">
    <property type="entry name" value="SnoaL-like"/>
</dbReference>
<dbReference type="EMBL" id="UINC01000444">
    <property type="protein sequence ID" value="SUZ55460.1"/>
    <property type="molecule type" value="Genomic_DNA"/>
</dbReference>
<protein>
    <recommendedName>
        <fullName evidence="1">SnoaL-like domain-containing protein</fullName>
    </recommendedName>
</protein>